<dbReference type="Proteomes" id="UP001396334">
    <property type="component" value="Unassembled WGS sequence"/>
</dbReference>
<dbReference type="InterPro" id="IPR046848">
    <property type="entry name" value="E_motif"/>
</dbReference>
<keyword evidence="2" id="KW-1185">Reference proteome</keyword>
<dbReference type="EMBL" id="JBBPBN010000005">
    <property type="protein sequence ID" value="KAK9037441.1"/>
    <property type="molecule type" value="Genomic_DNA"/>
</dbReference>
<organism evidence="1 2">
    <name type="scientific">Hibiscus sabdariffa</name>
    <name type="common">roselle</name>
    <dbReference type="NCBI Taxonomy" id="183260"/>
    <lineage>
        <taxon>Eukaryota</taxon>
        <taxon>Viridiplantae</taxon>
        <taxon>Streptophyta</taxon>
        <taxon>Embryophyta</taxon>
        <taxon>Tracheophyta</taxon>
        <taxon>Spermatophyta</taxon>
        <taxon>Magnoliopsida</taxon>
        <taxon>eudicotyledons</taxon>
        <taxon>Gunneridae</taxon>
        <taxon>Pentapetalae</taxon>
        <taxon>rosids</taxon>
        <taxon>malvids</taxon>
        <taxon>Malvales</taxon>
        <taxon>Malvaceae</taxon>
        <taxon>Malvoideae</taxon>
        <taxon>Hibiscus</taxon>
    </lineage>
</organism>
<gene>
    <name evidence="1" type="ORF">V6N11_022352</name>
</gene>
<dbReference type="Pfam" id="PF20431">
    <property type="entry name" value="E_motif"/>
    <property type="match status" value="1"/>
</dbReference>
<accession>A0ABR2TIX0</accession>
<name>A0ABR2TIX0_9ROSI</name>
<sequence>MELAEKVLDHLLELDPSDPGNYSMVADIFAAAGDWDNAASVRLQMRGIGVQKPSGVSSIKIDNEAHEFTVFDRSHPKFDRIYEMLDRFVQNLKRVIHPEDTTLPVEVNRWCGR</sequence>
<evidence type="ECO:0000313" key="2">
    <source>
        <dbReference type="Proteomes" id="UP001396334"/>
    </source>
</evidence>
<evidence type="ECO:0008006" key="3">
    <source>
        <dbReference type="Google" id="ProtNLM"/>
    </source>
</evidence>
<proteinExistence type="predicted"/>
<dbReference type="PANTHER" id="PTHR47926:SF413">
    <property type="entry name" value="REPEAT (TPR)-LIKE SUPERFAMILY PROTEIN, PUTATIVE-RELATED"/>
    <property type="match status" value="1"/>
</dbReference>
<comment type="caution">
    <text evidence="1">The sequence shown here is derived from an EMBL/GenBank/DDBJ whole genome shotgun (WGS) entry which is preliminary data.</text>
</comment>
<reference evidence="1 2" key="1">
    <citation type="journal article" date="2024" name="G3 (Bethesda)">
        <title>Genome assembly of Hibiscus sabdariffa L. provides insights into metabolisms of medicinal natural products.</title>
        <authorList>
            <person name="Kim T."/>
        </authorList>
    </citation>
    <scope>NUCLEOTIDE SEQUENCE [LARGE SCALE GENOMIC DNA]</scope>
    <source>
        <strain evidence="1">TK-2024</strain>
        <tissue evidence="1">Old leaves</tissue>
    </source>
</reference>
<dbReference type="InterPro" id="IPR046960">
    <property type="entry name" value="PPR_At4g14850-like_plant"/>
</dbReference>
<dbReference type="PANTHER" id="PTHR47926">
    <property type="entry name" value="PENTATRICOPEPTIDE REPEAT-CONTAINING PROTEIN"/>
    <property type="match status" value="1"/>
</dbReference>
<evidence type="ECO:0000313" key="1">
    <source>
        <dbReference type="EMBL" id="KAK9037441.1"/>
    </source>
</evidence>
<protein>
    <recommendedName>
        <fullName evidence="3">Pentatricopeptide repeat-containing protein</fullName>
    </recommendedName>
</protein>